<dbReference type="InterPro" id="IPR052908">
    <property type="entry name" value="AP-4-A_phosphorylase"/>
</dbReference>
<organism evidence="3 4">
    <name type="scientific">Deinococcus soli</name>
    <name type="common">ex Cha et al. 2016</name>
    <dbReference type="NCBI Taxonomy" id="1309411"/>
    <lineage>
        <taxon>Bacteria</taxon>
        <taxon>Thermotogati</taxon>
        <taxon>Deinococcota</taxon>
        <taxon>Deinococci</taxon>
        <taxon>Deinococcales</taxon>
        <taxon>Deinococcaceae</taxon>
        <taxon>Deinococcus</taxon>
    </lineage>
</organism>
<dbReference type="PROSITE" id="PS51084">
    <property type="entry name" value="HIT_2"/>
    <property type="match status" value="1"/>
</dbReference>
<evidence type="ECO:0000259" key="2">
    <source>
        <dbReference type="PROSITE" id="PS51084"/>
    </source>
</evidence>
<gene>
    <name evidence="3" type="ORF">SY84_13450</name>
</gene>
<dbReference type="Pfam" id="PF01230">
    <property type="entry name" value="HIT"/>
    <property type="match status" value="1"/>
</dbReference>
<dbReference type="InterPro" id="IPR011146">
    <property type="entry name" value="HIT-like"/>
</dbReference>
<evidence type="ECO:0000256" key="1">
    <source>
        <dbReference type="PROSITE-ProRule" id="PRU00464"/>
    </source>
</evidence>
<dbReference type="PATRIC" id="fig|1309411.5.peg.2732"/>
<sequence length="133" mass="14833">MHDDHACPYCDTAELRRDAFVLENDLCLLSIKPSETGALEGAGIIVPKAHRPTVFDLTPQEWTATQDLLMQARAYLDAVLAPDGYNAGWNVGAVGGQHVMHAHFHVIPRFRDEPLAGRGIRSHLKVVENRRQR</sequence>
<dbReference type="SUPFAM" id="SSF54197">
    <property type="entry name" value="HIT-like"/>
    <property type="match status" value="1"/>
</dbReference>
<dbReference type="GO" id="GO:0003824">
    <property type="term" value="F:catalytic activity"/>
    <property type="evidence" value="ECO:0007669"/>
    <property type="project" value="InterPro"/>
</dbReference>
<dbReference type="OrthoDB" id="9784774at2"/>
<dbReference type="PANTHER" id="PTHR42997:SF1">
    <property type="entry name" value="AP-4-A PHOSPHORYLASE"/>
    <property type="match status" value="1"/>
</dbReference>
<feature type="domain" description="HIT" evidence="2">
    <location>
        <begin position="41"/>
        <end position="116"/>
    </location>
</feature>
<reference evidence="3 4" key="1">
    <citation type="submission" date="2015-01" db="EMBL/GenBank/DDBJ databases">
        <title>Deinococcus soli/N5/whole genome sequencing.</title>
        <authorList>
            <person name="Kim M.K."/>
            <person name="Srinivasan S."/>
            <person name="Lee J.-J."/>
        </authorList>
    </citation>
    <scope>NUCLEOTIDE SEQUENCE [LARGE SCALE GENOMIC DNA]</scope>
    <source>
        <strain evidence="3 4">N5</strain>
    </source>
</reference>
<keyword evidence="4" id="KW-1185">Reference proteome</keyword>
<dbReference type="Gene3D" id="3.30.428.10">
    <property type="entry name" value="HIT-like"/>
    <property type="match status" value="1"/>
</dbReference>
<feature type="short sequence motif" description="Histidine triad motif" evidence="1">
    <location>
        <begin position="101"/>
        <end position="105"/>
    </location>
</feature>
<protein>
    <submittedName>
        <fullName evidence="3">Cell-cycle regulation histidine triad HIT protein</fullName>
    </submittedName>
</protein>
<dbReference type="Proteomes" id="UP000034024">
    <property type="component" value="Chromosome"/>
</dbReference>
<accession>A0A0F7JQ10</accession>
<dbReference type="KEGG" id="dch:SY84_13450"/>
<dbReference type="AlphaFoldDB" id="A0A0F7JQ10"/>
<proteinExistence type="predicted"/>
<evidence type="ECO:0000313" key="4">
    <source>
        <dbReference type="Proteomes" id="UP000034024"/>
    </source>
</evidence>
<dbReference type="EMBL" id="CP011389">
    <property type="protein sequence ID" value="AKH17867.1"/>
    <property type="molecule type" value="Genomic_DNA"/>
</dbReference>
<name>A0A0F7JQ10_9DEIO</name>
<dbReference type="RefSeq" id="WP_046844434.1">
    <property type="nucleotide sequence ID" value="NZ_CP011389.1"/>
</dbReference>
<dbReference type="InterPro" id="IPR036265">
    <property type="entry name" value="HIT-like_sf"/>
</dbReference>
<dbReference type="PANTHER" id="PTHR42997">
    <property type="entry name" value="HIT FAMILY HYDROLASE"/>
    <property type="match status" value="1"/>
</dbReference>
<evidence type="ECO:0000313" key="3">
    <source>
        <dbReference type="EMBL" id="AKH17867.1"/>
    </source>
</evidence>